<dbReference type="GO" id="GO:0016020">
    <property type="term" value="C:membrane"/>
    <property type="evidence" value="ECO:0007669"/>
    <property type="project" value="UniProtKB-SubCell"/>
</dbReference>
<evidence type="ECO:0000313" key="6">
    <source>
        <dbReference type="EMBL" id="RTD99633.1"/>
    </source>
</evidence>
<keyword evidence="2 5" id="KW-0812">Transmembrane</keyword>
<name>A0A3S0CPH6_9BACL</name>
<evidence type="ECO:0000256" key="4">
    <source>
        <dbReference type="ARBA" id="ARBA00023136"/>
    </source>
</evidence>
<evidence type="ECO:0000313" key="7">
    <source>
        <dbReference type="Proteomes" id="UP000276128"/>
    </source>
</evidence>
<comment type="caution">
    <text evidence="6">The sequence shown here is derived from an EMBL/GenBank/DDBJ whole genome shotgun (WGS) entry which is preliminary data.</text>
</comment>
<dbReference type="AlphaFoldDB" id="A0A3S0CPH6"/>
<proteinExistence type="predicted"/>
<dbReference type="InterPro" id="IPR035906">
    <property type="entry name" value="MetI-like_sf"/>
</dbReference>
<evidence type="ECO:0000256" key="1">
    <source>
        <dbReference type="ARBA" id="ARBA00004141"/>
    </source>
</evidence>
<evidence type="ECO:0000256" key="5">
    <source>
        <dbReference type="SAM" id="Phobius"/>
    </source>
</evidence>
<comment type="subcellular location">
    <subcellularLocation>
        <location evidence="1">Membrane</location>
        <topology evidence="1">Multi-pass membrane protein</topology>
    </subcellularLocation>
</comment>
<evidence type="ECO:0000256" key="3">
    <source>
        <dbReference type="ARBA" id="ARBA00022989"/>
    </source>
</evidence>
<protein>
    <submittedName>
        <fullName evidence="6">Sugar ABC transporter permease</fullName>
    </submittedName>
</protein>
<gene>
    <name evidence="6" type="ORF">EJQ19_31625</name>
</gene>
<dbReference type="Gene3D" id="1.10.3720.10">
    <property type="entry name" value="MetI-like"/>
    <property type="match status" value="1"/>
</dbReference>
<accession>A0A3S0CPH6</accession>
<evidence type="ECO:0000256" key="2">
    <source>
        <dbReference type="ARBA" id="ARBA00022692"/>
    </source>
</evidence>
<keyword evidence="7" id="KW-1185">Reference proteome</keyword>
<dbReference type="Proteomes" id="UP000276128">
    <property type="component" value="Unassembled WGS sequence"/>
</dbReference>
<feature type="transmembrane region" description="Helical" evidence="5">
    <location>
        <begin position="12"/>
        <end position="32"/>
    </location>
</feature>
<keyword evidence="3 5" id="KW-1133">Transmembrane helix</keyword>
<keyword evidence="4 5" id="KW-0472">Membrane</keyword>
<sequence>YKQAFTQMRMGYATAAAFVLFAIVLTISLIQMKLFSRNADE</sequence>
<reference evidence="6 7" key="1">
    <citation type="submission" date="2018-12" db="EMBL/GenBank/DDBJ databases">
        <title>Bacillus ochoae sp. nov., Paenibacillus whitsoniae sp. nov., Paenibacillus spiritus sp. nov. Isolated from the Mars Exploration Rover during spacecraft assembly.</title>
        <authorList>
            <person name="Seuylemezian A."/>
            <person name="Vaishampayan P."/>
        </authorList>
    </citation>
    <scope>NUCLEOTIDE SEQUENCE [LARGE SCALE GENOMIC DNA]</scope>
    <source>
        <strain evidence="6 7">MER 54</strain>
    </source>
</reference>
<organism evidence="6 7">
    <name type="scientific">Paenibacillus whitsoniae</name>
    <dbReference type="NCBI Taxonomy" id="2496558"/>
    <lineage>
        <taxon>Bacteria</taxon>
        <taxon>Bacillati</taxon>
        <taxon>Bacillota</taxon>
        <taxon>Bacilli</taxon>
        <taxon>Bacillales</taxon>
        <taxon>Paenibacillaceae</taxon>
        <taxon>Paenibacillus</taxon>
    </lineage>
</organism>
<dbReference type="EMBL" id="RXHU01000170">
    <property type="protein sequence ID" value="RTD99633.1"/>
    <property type="molecule type" value="Genomic_DNA"/>
</dbReference>
<feature type="non-terminal residue" evidence="6">
    <location>
        <position position="1"/>
    </location>
</feature>